<accession>A0A7R8X117</accession>
<dbReference type="GO" id="GO:0005737">
    <property type="term" value="C:cytoplasm"/>
    <property type="evidence" value="ECO:0007669"/>
    <property type="project" value="InterPro"/>
</dbReference>
<dbReference type="InterPro" id="IPR010167">
    <property type="entry name" value="NH2A_AcTrfase"/>
</dbReference>
<dbReference type="SUPFAM" id="SSF55729">
    <property type="entry name" value="Acyl-CoA N-acyltransferases (Nat)"/>
    <property type="match status" value="1"/>
</dbReference>
<dbReference type="PROSITE" id="PS51186">
    <property type="entry name" value="GNAT"/>
    <property type="match status" value="1"/>
</dbReference>
<dbReference type="Gene3D" id="3.40.630.30">
    <property type="match status" value="1"/>
</dbReference>
<dbReference type="InterPro" id="IPR000182">
    <property type="entry name" value="GNAT_dom"/>
</dbReference>
<gene>
    <name evidence="3" type="ORF">CTOB1V02_LOCUS16423</name>
</gene>
<dbReference type="InterPro" id="IPR016181">
    <property type="entry name" value="Acyl_CoA_acyltransferase"/>
</dbReference>
<sequence>MLVELFSRDGAGLLISNDEYDNLRSACVEDIAGILSVLAPMEASQALVKRSPEQLELDIDAFHVIERDGTIIGCAALYPYPDEHTGELACLAVDPRYHGNGRGDLLLNHIEKMALSAGLKEIFVLSTQTMHWFQERGYVKGDLEDLPLKKASLYNYQRRSKIFTKQL</sequence>
<name>A0A7R8X117_9CRUS</name>
<evidence type="ECO:0000313" key="3">
    <source>
        <dbReference type="EMBL" id="CAD7238608.1"/>
    </source>
</evidence>
<keyword evidence="2" id="KW-0012">Acyltransferase</keyword>
<dbReference type="GO" id="GO:0006526">
    <property type="term" value="P:L-arginine biosynthetic process"/>
    <property type="evidence" value="ECO:0007669"/>
    <property type="project" value="InterPro"/>
</dbReference>
<keyword evidence="1" id="KW-0808">Transferase</keyword>
<dbReference type="CDD" id="cd04301">
    <property type="entry name" value="NAT_SF"/>
    <property type="match status" value="1"/>
</dbReference>
<organism evidence="3">
    <name type="scientific">Cyprideis torosa</name>
    <dbReference type="NCBI Taxonomy" id="163714"/>
    <lineage>
        <taxon>Eukaryota</taxon>
        <taxon>Metazoa</taxon>
        <taxon>Ecdysozoa</taxon>
        <taxon>Arthropoda</taxon>
        <taxon>Crustacea</taxon>
        <taxon>Oligostraca</taxon>
        <taxon>Ostracoda</taxon>
        <taxon>Podocopa</taxon>
        <taxon>Podocopida</taxon>
        <taxon>Cytherocopina</taxon>
        <taxon>Cytheroidea</taxon>
        <taxon>Cytherideidae</taxon>
        <taxon>Cyprideis</taxon>
    </lineage>
</organism>
<proteinExistence type="predicted"/>
<dbReference type="OrthoDB" id="438291at2759"/>
<dbReference type="GO" id="GO:0004042">
    <property type="term" value="F:L-glutamate N-acetyltransferase activity"/>
    <property type="evidence" value="ECO:0007669"/>
    <property type="project" value="InterPro"/>
</dbReference>
<reference evidence="3" key="1">
    <citation type="submission" date="2020-11" db="EMBL/GenBank/DDBJ databases">
        <authorList>
            <person name="Tran Van P."/>
        </authorList>
    </citation>
    <scope>NUCLEOTIDE SEQUENCE</scope>
</reference>
<dbReference type="PANTHER" id="PTHR30602">
    <property type="entry name" value="AMINO-ACID ACETYLTRANSFERASE"/>
    <property type="match status" value="1"/>
</dbReference>
<dbReference type="Pfam" id="PF00583">
    <property type="entry name" value="Acetyltransf_1"/>
    <property type="match status" value="1"/>
</dbReference>
<evidence type="ECO:0000256" key="1">
    <source>
        <dbReference type="ARBA" id="ARBA00022679"/>
    </source>
</evidence>
<dbReference type="PANTHER" id="PTHR30602:SF12">
    <property type="entry name" value="AMINO-ACID ACETYLTRANSFERASE NAGS1, CHLOROPLASTIC-RELATED"/>
    <property type="match status" value="1"/>
</dbReference>
<dbReference type="AlphaFoldDB" id="A0A7R8X117"/>
<protein>
    <submittedName>
        <fullName evidence="3">Uncharacterized protein</fullName>
    </submittedName>
</protein>
<dbReference type="EMBL" id="OB704910">
    <property type="protein sequence ID" value="CAD7238608.1"/>
    <property type="molecule type" value="Genomic_DNA"/>
</dbReference>
<dbReference type="NCBIfam" id="TIGR01890">
    <property type="entry name" value="N-Ac-Glu-synth"/>
    <property type="match status" value="1"/>
</dbReference>
<evidence type="ECO:0000256" key="2">
    <source>
        <dbReference type="ARBA" id="ARBA00023315"/>
    </source>
</evidence>